<organism evidence="1 2">
    <name type="scientific">Trichogramma kaykai</name>
    <dbReference type="NCBI Taxonomy" id="54128"/>
    <lineage>
        <taxon>Eukaryota</taxon>
        <taxon>Metazoa</taxon>
        <taxon>Ecdysozoa</taxon>
        <taxon>Arthropoda</taxon>
        <taxon>Hexapoda</taxon>
        <taxon>Insecta</taxon>
        <taxon>Pterygota</taxon>
        <taxon>Neoptera</taxon>
        <taxon>Endopterygota</taxon>
        <taxon>Hymenoptera</taxon>
        <taxon>Apocrita</taxon>
        <taxon>Proctotrupomorpha</taxon>
        <taxon>Chalcidoidea</taxon>
        <taxon>Trichogrammatidae</taxon>
        <taxon>Trichogramma</taxon>
    </lineage>
</organism>
<gene>
    <name evidence="1" type="ORF">TKK_016314</name>
</gene>
<dbReference type="EMBL" id="JBJJXI010000129">
    <property type="protein sequence ID" value="KAL3388597.1"/>
    <property type="molecule type" value="Genomic_DNA"/>
</dbReference>
<comment type="caution">
    <text evidence="1">The sequence shown here is derived from an EMBL/GenBank/DDBJ whole genome shotgun (WGS) entry which is preliminary data.</text>
</comment>
<name>A0ABD2W643_9HYME</name>
<dbReference type="Proteomes" id="UP001627154">
    <property type="component" value="Unassembled WGS sequence"/>
</dbReference>
<evidence type="ECO:0000313" key="1">
    <source>
        <dbReference type="EMBL" id="KAL3388597.1"/>
    </source>
</evidence>
<dbReference type="AlphaFoldDB" id="A0ABD2W643"/>
<accession>A0ABD2W643</accession>
<proteinExistence type="predicted"/>
<reference evidence="1 2" key="1">
    <citation type="journal article" date="2024" name="bioRxiv">
        <title>A reference genome for Trichogramma kaykai: A tiny desert-dwelling parasitoid wasp with competing sex-ratio distorters.</title>
        <authorList>
            <person name="Culotta J."/>
            <person name="Lindsey A.R."/>
        </authorList>
    </citation>
    <scope>NUCLEOTIDE SEQUENCE [LARGE SCALE GENOMIC DNA]</scope>
    <source>
        <strain evidence="1 2">KSX58</strain>
    </source>
</reference>
<keyword evidence="2" id="KW-1185">Reference proteome</keyword>
<protein>
    <submittedName>
        <fullName evidence="1">Uncharacterized protein</fullName>
    </submittedName>
</protein>
<evidence type="ECO:0000313" key="2">
    <source>
        <dbReference type="Proteomes" id="UP001627154"/>
    </source>
</evidence>
<sequence length="99" mass="11575">MESSDMLNCSVRVKKETIDVAFLENDCEMTDEKPDIKNIPLLPFSRENSAHKLREYDEDRETDINDEMEIEFEKKHSKKGDLKRHIDSVHNGVIHACEI</sequence>